<dbReference type="AlphaFoldDB" id="A0A194XT57"/>
<keyword evidence="3" id="KW-1185">Reference proteome</keyword>
<evidence type="ECO:0000256" key="1">
    <source>
        <dbReference type="SAM" id="Phobius"/>
    </source>
</evidence>
<feature type="transmembrane region" description="Helical" evidence="1">
    <location>
        <begin position="24"/>
        <end position="45"/>
    </location>
</feature>
<evidence type="ECO:0000313" key="2">
    <source>
        <dbReference type="EMBL" id="KUJ22882.1"/>
    </source>
</evidence>
<protein>
    <submittedName>
        <fullName evidence="2">Uncharacterized protein</fullName>
    </submittedName>
</protein>
<reference evidence="2 3" key="1">
    <citation type="submission" date="2015-10" db="EMBL/GenBank/DDBJ databases">
        <title>Full genome of DAOMC 229536 Phialocephala scopiformis, a fungal endophyte of spruce producing the potent anti-insectan compound rugulosin.</title>
        <authorList>
            <consortium name="DOE Joint Genome Institute"/>
            <person name="Walker A.K."/>
            <person name="Frasz S.L."/>
            <person name="Seifert K.A."/>
            <person name="Miller J.D."/>
            <person name="Mondo S.J."/>
            <person name="Labutti K."/>
            <person name="Lipzen A."/>
            <person name="Dockter R."/>
            <person name="Kennedy M."/>
            <person name="Grigoriev I.V."/>
            <person name="Spatafora J.W."/>
        </authorList>
    </citation>
    <scope>NUCLEOTIDE SEQUENCE [LARGE SCALE GENOMIC DNA]</scope>
    <source>
        <strain evidence="2 3">CBS 120377</strain>
    </source>
</reference>
<keyword evidence="1" id="KW-1133">Transmembrane helix</keyword>
<proteinExistence type="predicted"/>
<dbReference type="InParanoid" id="A0A194XT57"/>
<dbReference type="RefSeq" id="XP_018077237.1">
    <property type="nucleotide sequence ID" value="XM_018206647.1"/>
</dbReference>
<dbReference type="KEGG" id="psco:LY89DRAFT_313225"/>
<dbReference type="EMBL" id="KQ947406">
    <property type="protein sequence ID" value="KUJ22882.1"/>
    <property type="molecule type" value="Genomic_DNA"/>
</dbReference>
<evidence type="ECO:0000313" key="3">
    <source>
        <dbReference type="Proteomes" id="UP000070700"/>
    </source>
</evidence>
<organism evidence="2 3">
    <name type="scientific">Mollisia scopiformis</name>
    <name type="common">Conifer needle endophyte fungus</name>
    <name type="synonym">Phialocephala scopiformis</name>
    <dbReference type="NCBI Taxonomy" id="149040"/>
    <lineage>
        <taxon>Eukaryota</taxon>
        <taxon>Fungi</taxon>
        <taxon>Dikarya</taxon>
        <taxon>Ascomycota</taxon>
        <taxon>Pezizomycotina</taxon>
        <taxon>Leotiomycetes</taxon>
        <taxon>Helotiales</taxon>
        <taxon>Mollisiaceae</taxon>
        <taxon>Mollisia</taxon>
    </lineage>
</organism>
<dbReference type="GeneID" id="28816373"/>
<dbReference type="Proteomes" id="UP000070700">
    <property type="component" value="Unassembled WGS sequence"/>
</dbReference>
<name>A0A194XT57_MOLSC</name>
<accession>A0A194XT57</accession>
<keyword evidence="1" id="KW-0812">Transmembrane</keyword>
<gene>
    <name evidence="2" type="ORF">LY89DRAFT_313225</name>
</gene>
<keyword evidence="1" id="KW-0472">Membrane</keyword>
<sequence length="83" mass="9527">MGTTLSKTSSINTIQKQSKINMDISTISILVLWYAQGFLIIITSLKRIDNAMPQERRYYTKKKSTHNRSSCTTFDVFAVLQYS</sequence>